<evidence type="ECO:0000313" key="3">
    <source>
        <dbReference type="Proteomes" id="UP001160499"/>
    </source>
</evidence>
<keyword evidence="1" id="KW-0472">Membrane</keyword>
<sequence length="60" mass="6364">MLLLQSLGGLAELFIGMLAQARLGVVGVVLLFLIGVGIRARHNGLVFWAAALFTLLMVQA</sequence>
<keyword evidence="3" id="KW-1185">Reference proteome</keyword>
<proteinExistence type="predicted"/>
<dbReference type="EMBL" id="JARXVH010000009">
    <property type="protein sequence ID" value="MDH6218520.1"/>
    <property type="molecule type" value="Genomic_DNA"/>
</dbReference>
<keyword evidence="1" id="KW-0812">Transmembrane</keyword>
<dbReference type="RefSeq" id="WP_280879377.1">
    <property type="nucleotide sequence ID" value="NZ_JARXVH010000009.1"/>
</dbReference>
<dbReference type="Proteomes" id="UP001160499">
    <property type="component" value="Unassembled WGS sequence"/>
</dbReference>
<protein>
    <recommendedName>
        <fullName evidence="4">DoxX family protein</fullName>
    </recommendedName>
</protein>
<name>A0ABT6LQC1_9ACTN</name>
<evidence type="ECO:0000256" key="1">
    <source>
        <dbReference type="SAM" id="Phobius"/>
    </source>
</evidence>
<evidence type="ECO:0008006" key="4">
    <source>
        <dbReference type="Google" id="ProtNLM"/>
    </source>
</evidence>
<gene>
    <name evidence="2" type="ORF">M2283_005852</name>
</gene>
<organism evidence="2 3">
    <name type="scientific">Streptomyces pseudovenezuelae</name>
    <dbReference type="NCBI Taxonomy" id="67350"/>
    <lineage>
        <taxon>Bacteria</taxon>
        <taxon>Bacillati</taxon>
        <taxon>Actinomycetota</taxon>
        <taxon>Actinomycetes</taxon>
        <taxon>Kitasatosporales</taxon>
        <taxon>Streptomycetaceae</taxon>
        <taxon>Streptomyces</taxon>
        <taxon>Streptomyces aurantiacus group</taxon>
    </lineage>
</organism>
<keyword evidence="1" id="KW-1133">Transmembrane helix</keyword>
<comment type="caution">
    <text evidence="2">The sequence shown here is derived from an EMBL/GenBank/DDBJ whole genome shotgun (WGS) entry which is preliminary data.</text>
</comment>
<accession>A0ABT6LQC1</accession>
<reference evidence="2 3" key="1">
    <citation type="submission" date="2023-04" db="EMBL/GenBank/DDBJ databases">
        <title>Forest soil microbial communities from Buena Vista Peninsula, Colon Province, Panama.</title>
        <authorList>
            <person name="Bouskill N."/>
        </authorList>
    </citation>
    <scope>NUCLEOTIDE SEQUENCE [LARGE SCALE GENOMIC DNA]</scope>
    <source>
        <strain evidence="2 3">GGS1</strain>
    </source>
</reference>
<feature type="transmembrane region" description="Helical" evidence="1">
    <location>
        <begin position="12"/>
        <end position="34"/>
    </location>
</feature>
<feature type="transmembrane region" description="Helical" evidence="1">
    <location>
        <begin position="40"/>
        <end position="58"/>
    </location>
</feature>
<evidence type="ECO:0000313" key="2">
    <source>
        <dbReference type="EMBL" id="MDH6218520.1"/>
    </source>
</evidence>